<feature type="region of interest" description="Disordered" evidence="1">
    <location>
        <begin position="44"/>
        <end position="69"/>
    </location>
</feature>
<comment type="caution">
    <text evidence="2">The sequence shown here is derived from an EMBL/GenBank/DDBJ whole genome shotgun (WGS) entry which is preliminary data.</text>
</comment>
<reference evidence="2" key="1">
    <citation type="submission" date="2023-04" db="EMBL/GenBank/DDBJ databases">
        <title>Phytophthora fragariaefolia NBRC 109709.</title>
        <authorList>
            <person name="Ichikawa N."/>
            <person name="Sato H."/>
            <person name="Tonouchi N."/>
        </authorList>
    </citation>
    <scope>NUCLEOTIDE SEQUENCE</scope>
    <source>
        <strain evidence="2">NBRC 109709</strain>
    </source>
</reference>
<name>A0A9W7CQY0_9STRA</name>
<proteinExistence type="predicted"/>
<feature type="region of interest" description="Disordered" evidence="1">
    <location>
        <begin position="244"/>
        <end position="314"/>
    </location>
</feature>
<sequence length="474" mass="51579">MTARNAAKRKAVKEEKKRSSAEARPTPESAALVAYQVSKGDYSGGRLTLPGAVEGASVQDEPAQASEGGANVEASLEVDRVLESQLPGQDVGLLDETLELAEEKPLTTVQEDAVLEDLNVSSHLESKAEVLTETAQVIESKLTSPSLDLDIRLGSHDVAAPDPQRSELAAKAYVAREVSRWEQVRSECVYQLSVDLDVQEVSGRPPILEYHADDTEGDLLMTDHKFDLLGRNYVLRLRMTGLRPVRSSDGSTTGEPNSKRRQYRPPREYLLTSLPSVLPSSSSSRMESIQDTRTSSRQDADTLPSQVGTTDGSSLVATTSGLYASRNSSSGSSSAALGYTAGSQMQYAGYGPMVMSAQAFGTALIQAACAEAARVERERVEALALQHIQQQRAEDDKRHEAESAAWAHQAQAGLEVQQWSLLKKRKDLESVRVQEQEAARDMQKFQAEQIHNLKASSADTQTGRATTALIRRLR</sequence>
<feature type="compositionally biased region" description="Low complexity" evidence="1">
    <location>
        <begin position="270"/>
        <end position="284"/>
    </location>
</feature>
<evidence type="ECO:0000256" key="1">
    <source>
        <dbReference type="SAM" id="MobiDB-lite"/>
    </source>
</evidence>
<feature type="compositionally biased region" description="Polar residues" evidence="1">
    <location>
        <begin position="301"/>
        <end position="314"/>
    </location>
</feature>
<feature type="compositionally biased region" description="Basic and acidic residues" evidence="1">
    <location>
        <begin position="288"/>
        <end position="300"/>
    </location>
</feature>
<feature type="compositionally biased region" description="Basic and acidic residues" evidence="1">
    <location>
        <begin position="12"/>
        <end position="21"/>
    </location>
</feature>
<gene>
    <name evidence="2" type="ORF">Pfra01_001017300</name>
</gene>
<organism evidence="2 3">
    <name type="scientific">Phytophthora fragariaefolia</name>
    <dbReference type="NCBI Taxonomy" id="1490495"/>
    <lineage>
        <taxon>Eukaryota</taxon>
        <taxon>Sar</taxon>
        <taxon>Stramenopiles</taxon>
        <taxon>Oomycota</taxon>
        <taxon>Peronosporomycetes</taxon>
        <taxon>Peronosporales</taxon>
        <taxon>Peronosporaceae</taxon>
        <taxon>Phytophthora</taxon>
    </lineage>
</organism>
<dbReference type="OrthoDB" id="10683814at2759"/>
<feature type="region of interest" description="Disordered" evidence="1">
    <location>
        <begin position="1"/>
        <end position="31"/>
    </location>
</feature>
<evidence type="ECO:0000313" key="2">
    <source>
        <dbReference type="EMBL" id="GMF36878.1"/>
    </source>
</evidence>
<evidence type="ECO:0000313" key="3">
    <source>
        <dbReference type="Proteomes" id="UP001165121"/>
    </source>
</evidence>
<keyword evidence="3" id="KW-1185">Reference proteome</keyword>
<accession>A0A9W7CQY0</accession>
<protein>
    <submittedName>
        <fullName evidence="2">Unnamed protein product</fullName>
    </submittedName>
</protein>
<feature type="compositionally biased region" description="Basic residues" evidence="1">
    <location>
        <begin position="1"/>
        <end position="11"/>
    </location>
</feature>
<dbReference type="Proteomes" id="UP001165121">
    <property type="component" value="Unassembled WGS sequence"/>
</dbReference>
<dbReference type="AlphaFoldDB" id="A0A9W7CQY0"/>
<dbReference type="EMBL" id="BSXT01000969">
    <property type="protein sequence ID" value="GMF36878.1"/>
    <property type="molecule type" value="Genomic_DNA"/>
</dbReference>